<feature type="transmembrane region" description="Helical" evidence="1">
    <location>
        <begin position="65"/>
        <end position="93"/>
    </location>
</feature>
<keyword evidence="3" id="KW-1185">Reference proteome</keyword>
<reference evidence="3" key="1">
    <citation type="journal article" date="2019" name="Int. J. Syst. Evol. Microbiol.">
        <title>The Global Catalogue of Microorganisms (GCM) 10K type strain sequencing project: providing services to taxonomists for standard genome sequencing and annotation.</title>
        <authorList>
            <consortium name="The Broad Institute Genomics Platform"/>
            <consortium name="The Broad Institute Genome Sequencing Center for Infectious Disease"/>
            <person name="Wu L."/>
            <person name="Ma J."/>
        </authorList>
    </citation>
    <scope>NUCLEOTIDE SEQUENCE [LARGE SCALE GENOMIC DNA]</scope>
    <source>
        <strain evidence="3">CGMCC 4.7181</strain>
    </source>
</reference>
<accession>A0ABQ2MZI7</accession>
<name>A0ABQ2MZI7_9MICO</name>
<evidence type="ECO:0000313" key="2">
    <source>
        <dbReference type="EMBL" id="GGO61445.1"/>
    </source>
</evidence>
<dbReference type="Proteomes" id="UP000638043">
    <property type="component" value="Unassembled WGS sequence"/>
</dbReference>
<keyword evidence="1" id="KW-1133">Transmembrane helix</keyword>
<evidence type="ECO:0000256" key="1">
    <source>
        <dbReference type="SAM" id="Phobius"/>
    </source>
</evidence>
<dbReference type="RefSeq" id="WP_188700222.1">
    <property type="nucleotide sequence ID" value="NZ_BMMQ01000002.1"/>
</dbReference>
<sequence>MLRTIWIASLYVRAFMRRFMPTNIALDKLRTRSGLKWGVPAMLLSVAYFYLATLMSVLIDDGASKWLYVVMLVCIWNAFKFLVFGPVSLVQLMRVRAAERRARRTVDRREPQCAAA</sequence>
<keyword evidence="1" id="KW-0472">Membrane</keyword>
<comment type="caution">
    <text evidence="2">The sequence shown here is derived from an EMBL/GenBank/DDBJ whole genome shotgun (WGS) entry which is preliminary data.</text>
</comment>
<protein>
    <recommendedName>
        <fullName evidence="4">Sulfate permease</fullName>
    </recommendedName>
</protein>
<proteinExistence type="predicted"/>
<evidence type="ECO:0000313" key="3">
    <source>
        <dbReference type="Proteomes" id="UP000638043"/>
    </source>
</evidence>
<organism evidence="2 3">
    <name type="scientific">Microbacterium nanhaiense</name>
    <dbReference type="NCBI Taxonomy" id="1301026"/>
    <lineage>
        <taxon>Bacteria</taxon>
        <taxon>Bacillati</taxon>
        <taxon>Actinomycetota</taxon>
        <taxon>Actinomycetes</taxon>
        <taxon>Micrococcales</taxon>
        <taxon>Microbacteriaceae</taxon>
        <taxon>Microbacterium</taxon>
    </lineage>
</organism>
<feature type="transmembrane region" description="Helical" evidence="1">
    <location>
        <begin position="37"/>
        <end position="59"/>
    </location>
</feature>
<keyword evidence="1" id="KW-0812">Transmembrane</keyword>
<gene>
    <name evidence="2" type="ORF">GCM10010910_09270</name>
</gene>
<dbReference type="EMBL" id="BMMQ01000002">
    <property type="protein sequence ID" value="GGO61445.1"/>
    <property type="molecule type" value="Genomic_DNA"/>
</dbReference>
<evidence type="ECO:0008006" key="4">
    <source>
        <dbReference type="Google" id="ProtNLM"/>
    </source>
</evidence>